<evidence type="ECO:0000313" key="8">
    <source>
        <dbReference type="WBParaSite" id="SCUD_0001939201-mRNA-1"/>
    </source>
</evidence>
<dbReference type="WBParaSite" id="SCUD_0001939201-mRNA-1">
    <property type="protein sequence ID" value="SCUD_0001939201-mRNA-1"/>
    <property type="gene ID" value="SCUD_0001939201"/>
</dbReference>
<keyword evidence="4 6" id="KW-1133">Transmembrane helix</keyword>
<feature type="transmembrane region" description="Helical" evidence="6">
    <location>
        <begin position="66"/>
        <end position="87"/>
    </location>
</feature>
<feature type="domain" description="CWH43-like N-terminal" evidence="7">
    <location>
        <begin position="11"/>
        <end position="95"/>
    </location>
</feature>
<dbReference type="PANTHER" id="PTHR21324:SF2">
    <property type="entry name" value="EG:22E5.9 PROTEIN"/>
    <property type="match status" value="1"/>
</dbReference>
<comment type="similarity">
    <text evidence="2">Belongs to the DRAM/TMEM150 family.</text>
</comment>
<evidence type="ECO:0000256" key="6">
    <source>
        <dbReference type="SAM" id="Phobius"/>
    </source>
</evidence>
<accession>A0A183KWE5</accession>
<sequence>LFSSHSSFSFLKYLSDAGSKIPESCIFGQLLNIVSVLAGLCFYSWHKHLLDYSQKFNQQCYRQIRLARVALCFGLICAVGMSIVANFQVSQYYKLLYISYNFHILKTPLYTCIKIFP</sequence>
<feature type="transmembrane region" description="Helical" evidence="6">
    <location>
        <begin position="26"/>
        <end position="45"/>
    </location>
</feature>
<dbReference type="InterPro" id="IPR019402">
    <property type="entry name" value="CWH43_N"/>
</dbReference>
<dbReference type="Pfam" id="PF10277">
    <property type="entry name" value="Frag1"/>
    <property type="match status" value="1"/>
</dbReference>
<keyword evidence="5 6" id="KW-0472">Membrane</keyword>
<dbReference type="InterPro" id="IPR050911">
    <property type="entry name" value="DRAM/TMEM150_Autophagy_Mod"/>
</dbReference>
<dbReference type="AlphaFoldDB" id="A0A183KWE5"/>
<proteinExistence type="inferred from homology"/>
<evidence type="ECO:0000256" key="2">
    <source>
        <dbReference type="ARBA" id="ARBA00006565"/>
    </source>
</evidence>
<protein>
    <submittedName>
        <fullName evidence="8">DNA damage-regulated autophagy modulator protein 2</fullName>
    </submittedName>
</protein>
<evidence type="ECO:0000259" key="7">
    <source>
        <dbReference type="Pfam" id="PF10277"/>
    </source>
</evidence>
<name>A0A183KWE5_9TREM</name>
<dbReference type="PANTHER" id="PTHR21324">
    <property type="entry name" value="FASTING-INDUCIBLE INTEGRAL MEMBRANE PROTEIN TM6P1-RELATED"/>
    <property type="match status" value="1"/>
</dbReference>
<dbReference type="GO" id="GO:0012505">
    <property type="term" value="C:endomembrane system"/>
    <property type="evidence" value="ECO:0007669"/>
    <property type="project" value="UniProtKB-SubCell"/>
</dbReference>
<evidence type="ECO:0000256" key="4">
    <source>
        <dbReference type="ARBA" id="ARBA00022989"/>
    </source>
</evidence>
<evidence type="ECO:0000256" key="5">
    <source>
        <dbReference type="ARBA" id="ARBA00023136"/>
    </source>
</evidence>
<organism evidence="8">
    <name type="scientific">Schistosoma curassoni</name>
    <dbReference type="NCBI Taxonomy" id="6186"/>
    <lineage>
        <taxon>Eukaryota</taxon>
        <taxon>Metazoa</taxon>
        <taxon>Spiralia</taxon>
        <taxon>Lophotrochozoa</taxon>
        <taxon>Platyhelminthes</taxon>
        <taxon>Trematoda</taxon>
        <taxon>Digenea</taxon>
        <taxon>Strigeidida</taxon>
        <taxon>Schistosomatoidea</taxon>
        <taxon>Schistosomatidae</taxon>
        <taxon>Schistosoma</taxon>
    </lineage>
</organism>
<keyword evidence="3 6" id="KW-0812">Transmembrane</keyword>
<reference evidence="8" key="1">
    <citation type="submission" date="2016-06" db="UniProtKB">
        <authorList>
            <consortium name="WormBaseParasite"/>
        </authorList>
    </citation>
    <scope>IDENTIFICATION</scope>
</reference>
<evidence type="ECO:0000256" key="1">
    <source>
        <dbReference type="ARBA" id="ARBA00004127"/>
    </source>
</evidence>
<comment type="subcellular location">
    <subcellularLocation>
        <location evidence="1">Endomembrane system</location>
        <topology evidence="1">Multi-pass membrane protein</topology>
    </subcellularLocation>
</comment>
<dbReference type="STRING" id="6186.A0A183KWE5"/>
<evidence type="ECO:0000256" key="3">
    <source>
        <dbReference type="ARBA" id="ARBA00022692"/>
    </source>
</evidence>